<dbReference type="AlphaFoldDB" id="F8F0Q0"/>
<dbReference type="KEGG" id="scd:Spica_1614"/>
<accession>F8F0Q0</accession>
<evidence type="ECO:0000256" key="1">
    <source>
        <dbReference type="SAM" id="Phobius"/>
    </source>
</evidence>
<dbReference type="PANTHER" id="PTHR47380">
    <property type="entry name" value="OS02G0533000 PROTEIN"/>
    <property type="match status" value="1"/>
</dbReference>
<organism evidence="2 3">
    <name type="scientific">Gracilinema caldarium (strain ATCC 51460 / DSM 7334 / H1)</name>
    <name type="common">Treponema caldarium</name>
    <dbReference type="NCBI Taxonomy" id="744872"/>
    <lineage>
        <taxon>Bacteria</taxon>
        <taxon>Pseudomonadati</taxon>
        <taxon>Spirochaetota</taxon>
        <taxon>Spirochaetia</taxon>
        <taxon>Spirochaetales</taxon>
        <taxon>Breznakiellaceae</taxon>
        <taxon>Gracilinema</taxon>
    </lineage>
</organism>
<dbReference type="PANTHER" id="PTHR47380:SF4">
    <property type="entry name" value="OS02G0533000 PROTEIN"/>
    <property type="match status" value="1"/>
</dbReference>
<keyword evidence="3" id="KW-1185">Reference proteome</keyword>
<feature type="transmembrane region" description="Helical" evidence="1">
    <location>
        <begin position="148"/>
        <end position="167"/>
    </location>
</feature>
<dbReference type="RefSeq" id="WP_013969066.1">
    <property type="nucleotide sequence ID" value="NC_015732.1"/>
</dbReference>
<protein>
    <submittedName>
        <fullName evidence="2">Uncharacterized protein</fullName>
    </submittedName>
</protein>
<name>F8F0Q0_GRAC1</name>
<dbReference type="HOGENOM" id="CLU_545051_0_0_12"/>
<dbReference type="Proteomes" id="UP000000503">
    <property type="component" value="Chromosome"/>
</dbReference>
<gene>
    <name evidence="2" type="ordered locus">Spica_1614</name>
</gene>
<sequence length="503" mass="56801">MKKNKSDERAYKKIVDVLKSQRQGITIADITAKTALPLETVKELVVIASDEFSGRLQVTESGEILYSFPRGFQSKYRGPMVAFKKLVKALKKGAKTVGTWLFKTWIMLMLVGYFILFMAIALVALLASTVISVSGSSDNRSNSRRNDGIGSFYAVSYILDLIIRIWFYSEVSKSIDRSVYGYNYRAAKPKGRPLHHAVFSFVFGDGDPNADWEERERKAVISYIQANKGIISLPEFMILTGAAPQDAEQKISRYCVEFGGMPEASEDGTVLYRFEALLLRSDTQDRSFAGLSAPIKRLQVFSKNSKKMNSWFAIINGVNLVFGSYFLYFASTLGPIVSNTQVRGSSYLYAIAFILFSGFFNNPLGAITIILGFVPVSFAVLFYLIPAVRYYNLRKTNEQIKLENLRKTLYQQVWEHPQLVHLEDVHPAAEEYRPKDFKTKTELLIKELGTYSIPEVKLADDGSTIYSFPELEREKLVIYKIRSSVDASQFKLGNTIFDSHSTT</sequence>
<keyword evidence="1" id="KW-1133">Transmembrane helix</keyword>
<feature type="transmembrane region" description="Helical" evidence="1">
    <location>
        <begin position="364"/>
        <end position="385"/>
    </location>
</feature>
<dbReference type="eggNOG" id="COG5360">
    <property type="taxonomic scope" value="Bacteria"/>
</dbReference>
<dbReference type="EMBL" id="CP002868">
    <property type="protein sequence ID" value="AEJ19757.1"/>
    <property type="molecule type" value="Genomic_DNA"/>
</dbReference>
<feature type="transmembrane region" description="Helical" evidence="1">
    <location>
        <begin position="105"/>
        <end position="128"/>
    </location>
</feature>
<feature type="transmembrane region" description="Helical" evidence="1">
    <location>
        <begin position="311"/>
        <end position="330"/>
    </location>
</feature>
<dbReference type="OrthoDB" id="355701at2"/>
<dbReference type="STRING" id="744872.Spica_1614"/>
<proteinExistence type="predicted"/>
<keyword evidence="1" id="KW-0812">Transmembrane</keyword>
<dbReference type="InterPro" id="IPR044200">
    <property type="entry name" value="At5g03900-like"/>
</dbReference>
<evidence type="ECO:0000313" key="3">
    <source>
        <dbReference type="Proteomes" id="UP000000503"/>
    </source>
</evidence>
<evidence type="ECO:0000313" key="2">
    <source>
        <dbReference type="EMBL" id="AEJ19757.1"/>
    </source>
</evidence>
<reference evidence="3" key="1">
    <citation type="journal article" date="2013" name="Stand. Genomic Sci.">
        <title>Genome sequence of the thermophilic fresh-water bacterium Spirochaeta caldaria type strain (H1(T)), reclassification of Spirochaeta caldaria, Spirochaeta stenostrepta, and Spirochaeta zuelzerae in the genus Treponema as Treponema caldaria comb. nov., Treponema stenostrepta comb. nov., and Treponema zuelzerae comb. nov., and emendation of the genus Treponema.</title>
        <authorList>
            <person name="Abt B."/>
            <person name="Goker M."/>
            <person name="Scheuner C."/>
            <person name="Han C."/>
            <person name="Lu M."/>
            <person name="Misra M."/>
            <person name="Lapidus A."/>
            <person name="Nolan M."/>
            <person name="Lucas S."/>
            <person name="Hammon N."/>
            <person name="Deshpande S."/>
            <person name="Cheng J.F."/>
            <person name="Tapia R."/>
            <person name="Goodwin L.A."/>
            <person name="Pitluck S."/>
            <person name="Liolios K."/>
            <person name="Pagani I."/>
            <person name="Ivanova N."/>
            <person name="Mavromatis K."/>
            <person name="Mikhailova N."/>
            <person name="Huntemann M."/>
            <person name="Pati A."/>
            <person name="Chen A."/>
            <person name="Palaniappan K."/>
            <person name="Land M."/>
            <person name="Hauser L."/>
            <person name="Jeffries C.D."/>
            <person name="Rohde M."/>
            <person name="Spring S."/>
            <person name="Gronow S."/>
            <person name="Detter J.C."/>
            <person name="Bristow J."/>
            <person name="Eisen J.A."/>
            <person name="Markowitz V."/>
            <person name="Hugenholtz P."/>
            <person name="Kyrpides N.C."/>
            <person name="Woyke T."/>
            <person name="Klenk H.P."/>
        </authorList>
    </citation>
    <scope>NUCLEOTIDE SEQUENCE</scope>
    <source>
        <strain evidence="3">ATCC 51460 / DSM 7334 / H1</strain>
    </source>
</reference>
<keyword evidence="1" id="KW-0472">Membrane</keyword>